<dbReference type="GO" id="GO:0016887">
    <property type="term" value="F:ATP hydrolysis activity"/>
    <property type="evidence" value="ECO:0007669"/>
    <property type="project" value="InterPro"/>
</dbReference>
<dbReference type="InterPro" id="IPR001270">
    <property type="entry name" value="ClpA/B"/>
</dbReference>
<dbReference type="PRINTS" id="PR00300">
    <property type="entry name" value="CLPPROTEASEA"/>
</dbReference>
<dbReference type="InterPro" id="IPR011703">
    <property type="entry name" value="ATPase_AAA-3"/>
</dbReference>
<dbReference type="Pfam" id="PF07726">
    <property type="entry name" value="AAA_3"/>
    <property type="match status" value="1"/>
</dbReference>
<dbReference type="GO" id="GO:0005524">
    <property type="term" value="F:ATP binding"/>
    <property type="evidence" value="ECO:0007669"/>
    <property type="project" value="InterPro"/>
</dbReference>
<reference evidence="3" key="1">
    <citation type="submission" date="2015-02" db="EMBL/GenBank/DDBJ databases">
        <authorList>
            <person name="Chooi Y.-H."/>
        </authorList>
    </citation>
    <scope>NUCLEOTIDE SEQUENCE [LARGE SCALE GENOMIC DNA]</scope>
    <source>
        <strain evidence="3">strain Y</strain>
    </source>
</reference>
<dbReference type="OrthoDB" id="9808397at2"/>
<organism evidence="2 3">
    <name type="scientific">Candidatus Filomicrobium marinum</name>
    <dbReference type="NCBI Taxonomy" id="1608628"/>
    <lineage>
        <taxon>Bacteria</taxon>
        <taxon>Pseudomonadati</taxon>
        <taxon>Pseudomonadota</taxon>
        <taxon>Alphaproteobacteria</taxon>
        <taxon>Hyphomicrobiales</taxon>
        <taxon>Hyphomicrobiaceae</taxon>
        <taxon>Filomicrobium</taxon>
    </lineage>
</organism>
<sequence>MSVERIGRPAAPSPSEFATVDLAHWRERARSFERELGQVIAGQKRALHLMTIAVFARGHVLLEGDVGVGKTTLLRAAARGMGGAYERIEGTIDLMPADFVYHTYLAEDGRPRVEPGPVLRHGSDLAVFFFNEINRARPQVHSLLLRLMAERSVTAFNREYPLPHLQVFADRNRIEREETFELPAAARDRFLMEIGIEAPQDLETRRQLAFDSKYHDADALVATVPEAILDHVQLGAVAKAIQHSVHTSAALERYVLDLWQAVRYPQTAGISIPGVDMARFVQGGASPRGVSYLLRAARVAAWLAGRSMVVPEDLRDVFVETMAHRIFLDPVYELRRDALVRELCDALFETVAAPSDGA</sequence>
<name>A0A0D6JJ09_9HYPH</name>
<evidence type="ECO:0000313" key="2">
    <source>
        <dbReference type="EMBL" id="CPR21964.1"/>
    </source>
</evidence>
<keyword evidence="3" id="KW-1185">Reference proteome</keyword>
<dbReference type="AlphaFoldDB" id="A0A0D6JJ09"/>
<dbReference type="EMBL" id="LN829119">
    <property type="protein sequence ID" value="CPR21964.1"/>
    <property type="molecule type" value="Genomic_DNA"/>
</dbReference>
<accession>A0A0D6JJ09</accession>
<dbReference type="CDD" id="cd00009">
    <property type="entry name" value="AAA"/>
    <property type="match status" value="1"/>
</dbReference>
<dbReference type="InterPro" id="IPR041628">
    <property type="entry name" value="ChlI/MoxR_AAA_lid"/>
</dbReference>
<dbReference type="InterPro" id="IPR003593">
    <property type="entry name" value="AAA+_ATPase"/>
</dbReference>
<dbReference type="Gene3D" id="1.10.8.80">
    <property type="entry name" value="Magnesium chelatase subunit I, C-Terminal domain"/>
    <property type="match status" value="1"/>
</dbReference>
<dbReference type="KEGG" id="fil:BN1229_v1_2519"/>
<dbReference type="KEGG" id="fiy:BN1229_v1_3397"/>
<dbReference type="RefSeq" id="WP_082101168.1">
    <property type="nucleotide sequence ID" value="NZ_LN829118.1"/>
</dbReference>
<proteinExistence type="predicted"/>
<dbReference type="SMART" id="SM00382">
    <property type="entry name" value="AAA"/>
    <property type="match status" value="1"/>
</dbReference>
<dbReference type="PANTHER" id="PTHR42759:SF6">
    <property type="entry name" value="REGULATORY PROTEIN-RELATED"/>
    <property type="match status" value="1"/>
</dbReference>
<evidence type="ECO:0000313" key="3">
    <source>
        <dbReference type="Proteomes" id="UP000033187"/>
    </source>
</evidence>
<dbReference type="Gene3D" id="3.40.50.300">
    <property type="entry name" value="P-loop containing nucleotide triphosphate hydrolases"/>
    <property type="match status" value="1"/>
</dbReference>
<dbReference type="SUPFAM" id="SSF52540">
    <property type="entry name" value="P-loop containing nucleoside triphosphate hydrolases"/>
    <property type="match status" value="1"/>
</dbReference>
<dbReference type="Proteomes" id="UP000033187">
    <property type="component" value="Chromosome 1"/>
</dbReference>
<dbReference type="InterPro" id="IPR050764">
    <property type="entry name" value="CbbQ/NirQ/NorQ/GpvN"/>
</dbReference>
<dbReference type="InterPro" id="IPR027417">
    <property type="entry name" value="P-loop_NTPase"/>
</dbReference>
<dbReference type="PIRSF" id="PIRSF002849">
    <property type="entry name" value="AAA_ATPase_chaperone_MoxR_prd"/>
    <property type="match status" value="1"/>
</dbReference>
<gene>
    <name evidence="2" type="primary">mxaR</name>
    <name evidence="2" type="ORF">YBN1229_v1_3397</name>
</gene>
<protein>
    <submittedName>
        <fullName evidence="2">Protein MxaR</fullName>
    </submittedName>
</protein>
<dbReference type="Pfam" id="PF17863">
    <property type="entry name" value="AAA_lid_2"/>
    <property type="match status" value="1"/>
</dbReference>
<feature type="domain" description="AAA+ ATPase" evidence="1">
    <location>
        <begin position="56"/>
        <end position="200"/>
    </location>
</feature>
<dbReference type="PANTHER" id="PTHR42759">
    <property type="entry name" value="MOXR FAMILY PROTEIN"/>
    <property type="match status" value="1"/>
</dbReference>
<evidence type="ECO:0000259" key="1">
    <source>
        <dbReference type="SMART" id="SM00382"/>
    </source>
</evidence>